<feature type="compositionally biased region" description="Basic and acidic residues" evidence="1">
    <location>
        <begin position="185"/>
        <end position="206"/>
    </location>
</feature>
<feature type="compositionally biased region" description="Basic and acidic residues" evidence="1">
    <location>
        <begin position="152"/>
        <end position="166"/>
    </location>
</feature>
<dbReference type="Proteomes" id="UP000054495">
    <property type="component" value="Unassembled WGS sequence"/>
</dbReference>
<evidence type="ECO:0000313" key="3">
    <source>
        <dbReference type="Proteomes" id="UP000054495"/>
    </source>
</evidence>
<dbReference type="AlphaFoldDB" id="A0A0D6L8L3"/>
<reference evidence="2 3" key="1">
    <citation type="submission" date="2013-05" db="EMBL/GenBank/DDBJ databases">
        <title>Draft genome of the parasitic nematode Anyclostoma ceylanicum.</title>
        <authorList>
            <person name="Mitreva M."/>
        </authorList>
    </citation>
    <scope>NUCLEOTIDE SEQUENCE [LARGE SCALE GENOMIC DNA]</scope>
</reference>
<dbReference type="EMBL" id="KE125700">
    <property type="protein sequence ID" value="EPB67363.1"/>
    <property type="molecule type" value="Genomic_DNA"/>
</dbReference>
<name>A0A0D6L8L3_9BILA</name>
<sequence length="233" mass="25808">MSSHIPSSPIPEDRNYVEHSQSVLVVSDAGSAEGLAPLAPVQRRQRMNTVCGTGPHGSTEDPALLSPRPYDRKCGSMLSLDPAHPTPSKIGSVRRRHEEYTTITDSISIQRDARSMRQGRSHSTDHQESAPQSDDGAESQDERESRRKRSLDRRTIEDADHSRRIDEEELADCELTDVISDADDGELHLTEEEREEALRGSFDDSKGGIVFSVVNEEEFPHPSPRLPSPSSTS</sequence>
<proteinExistence type="predicted"/>
<feature type="region of interest" description="Disordered" evidence="1">
    <location>
        <begin position="214"/>
        <end position="233"/>
    </location>
</feature>
<protein>
    <submittedName>
        <fullName evidence="2">Uncharacterized protein</fullName>
    </submittedName>
</protein>
<feature type="region of interest" description="Disordered" evidence="1">
    <location>
        <begin position="48"/>
        <end position="206"/>
    </location>
</feature>
<accession>A0A0D6L8L3</accession>
<organism evidence="2 3">
    <name type="scientific">Ancylostoma ceylanicum</name>
    <dbReference type="NCBI Taxonomy" id="53326"/>
    <lineage>
        <taxon>Eukaryota</taxon>
        <taxon>Metazoa</taxon>
        <taxon>Ecdysozoa</taxon>
        <taxon>Nematoda</taxon>
        <taxon>Chromadorea</taxon>
        <taxon>Rhabditida</taxon>
        <taxon>Rhabditina</taxon>
        <taxon>Rhabditomorpha</taxon>
        <taxon>Strongyloidea</taxon>
        <taxon>Ancylostomatidae</taxon>
        <taxon>Ancylostomatinae</taxon>
        <taxon>Ancylostoma</taxon>
    </lineage>
</organism>
<keyword evidence="3" id="KW-1185">Reference proteome</keyword>
<gene>
    <name evidence="2" type="ORF">ANCCEY_13545</name>
</gene>
<evidence type="ECO:0000256" key="1">
    <source>
        <dbReference type="SAM" id="MobiDB-lite"/>
    </source>
</evidence>
<feature type="compositionally biased region" description="Acidic residues" evidence="1">
    <location>
        <begin position="167"/>
        <end position="184"/>
    </location>
</feature>
<evidence type="ECO:0000313" key="2">
    <source>
        <dbReference type="EMBL" id="EPB67363.1"/>
    </source>
</evidence>